<dbReference type="Proteomes" id="UP001415857">
    <property type="component" value="Unassembled WGS sequence"/>
</dbReference>
<proteinExistence type="inferred from homology"/>
<accession>A0AAP0X198</accession>
<organism evidence="3 4">
    <name type="scientific">Liquidambar formosana</name>
    <name type="common">Formosan gum</name>
    <dbReference type="NCBI Taxonomy" id="63359"/>
    <lineage>
        <taxon>Eukaryota</taxon>
        <taxon>Viridiplantae</taxon>
        <taxon>Streptophyta</taxon>
        <taxon>Embryophyta</taxon>
        <taxon>Tracheophyta</taxon>
        <taxon>Spermatophyta</taxon>
        <taxon>Magnoliopsida</taxon>
        <taxon>eudicotyledons</taxon>
        <taxon>Gunneridae</taxon>
        <taxon>Pentapetalae</taxon>
        <taxon>Saxifragales</taxon>
        <taxon>Altingiaceae</taxon>
        <taxon>Liquidambar</taxon>
    </lineage>
</organism>
<dbReference type="PANTHER" id="PTHR31301:SF153">
    <property type="entry name" value="LOB DOMAIN-CONTAINING PROTEIN 26"/>
    <property type="match status" value="1"/>
</dbReference>
<comment type="similarity">
    <text evidence="1">Belongs to the LOB domain-containing protein family.</text>
</comment>
<sequence length="161" mass="18159">MSNSTRCAACKSLRRKCPQDCVFAPYFPSSNPQRFACVHRIFGASNISKMLQQLPVNLRAEAADCMCFEATSRVRDPVYGCVGIISQLQQQIIEAQCQIVKTQGEIAYHNAQQQQLLPQQQPPAQILDHQGEPSWLTSTQQDPSYLDPQLFADLYQQSPFH</sequence>
<dbReference type="AlphaFoldDB" id="A0AAP0X198"/>
<evidence type="ECO:0000256" key="1">
    <source>
        <dbReference type="ARBA" id="ARBA00005474"/>
    </source>
</evidence>
<comment type="caution">
    <text evidence="3">The sequence shown here is derived from an EMBL/GenBank/DDBJ whole genome shotgun (WGS) entry which is preliminary data.</text>
</comment>
<keyword evidence="4" id="KW-1185">Reference proteome</keyword>
<name>A0AAP0X198_LIQFO</name>
<dbReference type="InterPro" id="IPR004883">
    <property type="entry name" value="LOB"/>
</dbReference>
<dbReference type="Pfam" id="PF03195">
    <property type="entry name" value="LOB"/>
    <property type="match status" value="1"/>
</dbReference>
<evidence type="ECO:0000259" key="2">
    <source>
        <dbReference type="PROSITE" id="PS50891"/>
    </source>
</evidence>
<protein>
    <recommendedName>
        <fullName evidence="2">LOB domain-containing protein</fullName>
    </recommendedName>
</protein>
<feature type="domain" description="LOB" evidence="2">
    <location>
        <begin position="5"/>
        <end position="106"/>
    </location>
</feature>
<dbReference type="PROSITE" id="PS50891">
    <property type="entry name" value="LOB"/>
    <property type="match status" value="1"/>
</dbReference>
<evidence type="ECO:0000313" key="4">
    <source>
        <dbReference type="Proteomes" id="UP001415857"/>
    </source>
</evidence>
<dbReference type="PANTHER" id="PTHR31301">
    <property type="entry name" value="LOB DOMAIN-CONTAINING PROTEIN 4-RELATED"/>
    <property type="match status" value="1"/>
</dbReference>
<gene>
    <name evidence="3" type="ORF">L1049_005192</name>
</gene>
<evidence type="ECO:0000313" key="3">
    <source>
        <dbReference type="EMBL" id="KAK9282278.1"/>
    </source>
</evidence>
<reference evidence="3 4" key="1">
    <citation type="journal article" date="2024" name="Plant J.">
        <title>Genome sequences and population genomics reveal climatic adaptation and genomic divergence between two closely related sweetgum species.</title>
        <authorList>
            <person name="Xu W.Q."/>
            <person name="Ren C.Q."/>
            <person name="Zhang X.Y."/>
            <person name="Comes H.P."/>
            <person name="Liu X.H."/>
            <person name="Li Y.G."/>
            <person name="Kettle C.J."/>
            <person name="Jalonen R."/>
            <person name="Gaisberger H."/>
            <person name="Ma Y.Z."/>
            <person name="Qiu Y.X."/>
        </authorList>
    </citation>
    <scope>NUCLEOTIDE SEQUENCE [LARGE SCALE GENOMIC DNA]</scope>
    <source>
        <strain evidence="3">Hangzhou</strain>
    </source>
</reference>
<dbReference type="EMBL" id="JBBPBK010000007">
    <property type="protein sequence ID" value="KAK9282278.1"/>
    <property type="molecule type" value="Genomic_DNA"/>
</dbReference>